<dbReference type="GO" id="GO:0043130">
    <property type="term" value="F:ubiquitin binding"/>
    <property type="evidence" value="ECO:0007669"/>
    <property type="project" value="TreeGrafter"/>
</dbReference>
<dbReference type="PROSITE" id="PS50082">
    <property type="entry name" value="WD_REPEATS_2"/>
    <property type="match status" value="2"/>
</dbReference>
<dbReference type="RefSeq" id="XP_033464534.1">
    <property type="nucleotide sequence ID" value="XM_033602385.1"/>
</dbReference>
<keyword evidence="2" id="KW-0677">Repeat</keyword>
<dbReference type="SUPFAM" id="SSF50978">
    <property type="entry name" value="WD40 repeat-like"/>
    <property type="match status" value="1"/>
</dbReference>
<keyword evidence="1 3" id="KW-0853">WD repeat</keyword>
<dbReference type="SMART" id="SM00320">
    <property type="entry name" value="WD40"/>
    <property type="match status" value="6"/>
</dbReference>
<name>A0A6J3MHX7_9PEZI</name>
<reference evidence="6" key="3">
    <citation type="submission" date="2025-08" db="UniProtKB">
        <authorList>
            <consortium name="RefSeq"/>
        </authorList>
    </citation>
    <scope>IDENTIFICATION</scope>
    <source>
        <strain evidence="6">CBS 342.82</strain>
    </source>
</reference>
<evidence type="ECO:0000256" key="3">
    <source>
        <dbReference type="PROSITE-ProRule" id="PRU00221"/>
    </source>
</evidence>
<evidence type="ECO:0000313" key="5">
    <source>
        <dbReference type="Proteomes" id="UP000504637"/>
    </source>
</evidence>
<dbReference type="InterPro" id="IPR015943">
    <property type="entry name" value="WD40/YVTN_repeat-like_dom_sf"/>
</dbReference>
<feature type="repeat" description="WD" evidence="3">
    <location>
        <begin position="121"/>
        <end position="158"/>
    </location>
</feature>
<keyword evidence="5" id="KW-1185">Reference proteome</keyword>
<evidence type="ECO:0000256" key="4">
    <source>
        <dbReference type="SAM" id="MobiDB-lite"/>
    </source>
</evidence>
<sequence>MSRSNDPGHFFQTTDALETTERKSAKARNKHGNPIKLTSKILAAGSHEWDGSDSKIYVAEAAGDIKSVDLESRKIEKIFTQGTAPLTSVAVCPQTKTLFAGSWDKSIYAISLGRSEATRTLTGHGDFVKCLLVTSLGDRPILLSGGADSNIIIWDISSNGFGKQLHKLKGHTKALQDLTLDPLSLPNDAAGPADSFVLFSASSDREIRRWHISVDRAYELNESIDKPIRAHETSVYRLVWDSDGDLWTASADKTVKHLVRSRDWEADTVLQHPDFVRDVLVDERTGQVVTGCRDEEVRVWNASSGKLVCTYTGHFEEVTGLLSLGVDRVVSVSIDGTVRQWSLNSKEMAQYQELLAKEAIGEAKEETTITASTLTAEEEAELAELMDEDDD</sequence>
<proteinExistence type="predicted"/>
<dbReference type="InterPro" id="IPR019775">
    <property type="entry name" value="WD40_repeat_CS"/>
</dbReference>
<dbReference type="OrthoDB" id="6262491at2759"/>
<feature type="repeat" description="WD" evidence="3">
    <location>
        <begin position="269"/>
        <end position="310"/>
    </location>
</feature>
<dbReference type="GO" id="GO:0043224">
    <property type="term" value="C:nuclear SCF ubiquitin ligase complex"/>
    <property type="evidence" value="ECO:0007669"/>
    <property type="project" value="TreeGrafter"/>
</dbReference>
<dbReference type="Pfam" id="PF00400">
    <property type="entry name" value="WD40"/>
    <property type="match status" value="4"/>
</dbReference>
<dbReference type="FunFam" id="2.130.10.10:FF:001196">
    <property type="entry name" value="WD repeat protein (AFU_orthologue AFUA_1G12380)"/>
    <property type="match status" value="1"/>
</dbReference>
<dbReference type="PANTHER" id="PTHR22847">
    <property type="entry name" value="WD40 REPEAT PROTEIN"/>
    <property type="match status" value="1"/>
</dbReference>
<dbReference type="PROSITE" id="PS00678">
    <property type="entry name" value="WD_REPEATS_1"/>
    <property type="match status" value="2"/>
</dbReference>
<gene>
    <name evidence="6" type="ORF">K489DRAFT_348895</name>
</gene>
<dbReference type="Gene3D" id="2.130.10.10">
    <property type="entry name" value="YVTN repeat-like/Quinoprotein amine dehydrogenase"/>
    <property type="match status" value="2"/>
</dbReference>
<dbReference type="Proteomes" id="UP000504637">
    <property type="component" value="Unplaced"/>
</dbReference>
<accession>A0A6J3MHX7</accession>
<feature type="compositionally biased region" description="Polar residues" evidence="4">
    <location>
        <begin position="1"/>
        <end position="17"/>
    </location>
</feature>
<evidence type="ECO:0000256" key="1">
    <source>
        <dbReference type="ARBA" id="ARBA00022574"/>
    </source>
</evidence>
<feature type="region of interest" description="Disordered" evidence="4">
    <location>
        <begin position="1"/>
        <end position="31"/>
    </location>
</feature>
<reference evidence="6" key="2">
    <citation type="submission" date="2020-04" db="EMBL/GenBank/DDBJ databases">
        <authorList>
            <consortium name="NCBI Genome Project"/>
        </authorList>
    </citation>
    <scope>NUCLEOTIDE SEQUENCE</scope>
    <source>
        <strain evidence="6">CBS 342.82</strain>
    </source>
</reference>
<evidence type="ECO:0000313" key="6">
    <source>
        <dbReference type="RefSeq" id="XP_033464534.1"/>
    </source>
</evidence>
<dbReference type="AlphaFoldDB" id="A0A6J3MHX7"/>
<dbReference type="PANTHER" id="PTHR22847:SF681">
    <property type="entry name" value="F-BOX PROTEIN MET30"/>
    <property type="match status" value="1"/>
</dbReference>
<dbReference type="InterPro" id="IPR001680">
    <property type="entry name" value="WD40_rpt"/>
</dbReference>
<dbReference type="InterPro" id="IPR036322">
    <property type="entry name" value="WD40_repeat_dom_sf"/>
</dbReference>
<protein>
    <submittedName>
        <fullName evidence="6">WD domain-containing protein</fullName>
    </submittedName>
</protein>
<dbReference type="GeneID" id="54360185"/>
<dbReference type="InterPro" id="IPR020472">
    <property type="entry name" value="WD40_PAC1"/>
</dbReference>
<dbReference type="PRINTS" id="PR00320">
    <property type="entry name" value="GPROTEINBRPT"/>
</dbReference>
<dbReference type="GO" id="GO:0000209">
    <property type="term" value="P:protein polyubiquitination"/>
    <property type="evidence" value="ECO:0007669"/>
    <property type="project" value="TreeGrafter"/>
</dbReference>
<organism evidence="6">
    <name type="scientific">Dissoconium aciculare CBS 342.82</name>
    <dbReference type="NCBI Taxonomy" id="1314786"/>
    <lineage>
        <taxon>Eukaryota</taxon>
        <taxon>Fungi</taxon>
        <taxon>Dikarya</taxon>
        <taxon>Ascomycota</taxon>
        <taxon>Pezizomycotina</taxon>
        <taxon>Dothideomycetes</taxon>
        <taxon>Dothideomycetidae</taxon>
        <taxon>Mycosphaerellales</taxon>
        <taxon>Dissoconiaceae</taxon>
        <taxon>Dissoconium</taxon>
    </lineage>
</organism>
<evidence type="ECO:0000256" key="2">
    <source>
        <dbReference type="ARBA" id="ARBA00022737"/>
    </source>
</evidence>
<reference evidence="6" key="1">
    <citation type="submission" date="2020-01" db="EMBL/GenBank/DDBJ databases">
        <authorList>
            <consortium name="DOE Joint Genome Institute"/>
            <person name="Haridas S."/>
            <person name="Albert R."/>
            <person name="Binder M."/>
            <person name="Bloem J."/>
            <person name="Labutti K."/>
            <person name="Salamov A."/>
            <person name="Andreopoulos B."/>
            <person name="Baker S.E."/>
            <person name="Barry K."/>
            <person name="Bills G."/>
            <person name="Bluhm B.H."/>
            <person name="Cannon C."/>
            <person name="Castanera R."/>
            <person name="Culley D.E."/>
            <person name="Daum C."/>
            <person name="Ezra D."/>
            <person name="Gonzalez J.B."/>
            <person name="Henrissat B."/>
            <person name="Kuo A."/>
            <person name="Liang C."/>
            <person name="Lipzen A."/>
            <person name="Lutzoni F."/>
            <person name="Magnuson J."/>
            <person name="Mondo S."/>
            <person name="Nolan M."/>
            <person name="Ohm R."/>
            <person name="Pangilinan J."/>
            <person name="Park H.-J."/>
            <person name="Ramirez L."/>
            <person name="Alfaro M."/>
            <person name="Sun H."/>
            <person name="Tritt A."/>
            <person name="Yoshinaga Y."/>
            <person name="Zwiers L.-H."/>
            <person name="Turgeon B.G."/>
            <person name="Goodwin S.B."/>
            <person name="Spatafora J.W."/>
            <person name="Crous P.W."/>
            <person name="Grigoriev I.V."/>
        </authorList>
    </citation>
    <scope>NUCLEOTIDE SEQUENCE</scope>
    <source>
        <strain evidence="6">CBS 342.82</strain>
    </source>
</reference>